<dbReference type="Proteomes" id="UP001152836">
    <property type="component" value="Unassembled WGS sequence"/>
</dbReference>
<dbReference type="Pfam" id="PF15039">
    <property type="entry name" value="DUF4530"/>
    <property type="match status" value="1"/>
</dbReference>
<dbReference type="AlphaFoldDB" id="A0AAV0A7Q5"/>
<organism evidence="2 3">
    <name type="scientific">Phodopus roborovskii</name>
    <name type="common">Roborovski's desert hamster</name>
    <name type="synonym">Cricetulus roborovskii</name>
    <dbReference type="NCBI Taxonomy" id="109678"/>
    <lineage>
        <taxon>Eukaryota</taxon>
        <taxon>Metazoa</taxon>
        <taxon>Chordata</taxon>
        <taxon>Craniata</taxon>
        <taxon>Vertebrata</taxon>
        <taxon>Euteleostomi</taxon>
        <taxon>Mammalia</taxon>
        <taxon>Eutheria</taxon>
        <taxon>Euarchontoglires</taxon>
        <taxon>Glires</taxon>
        <taxon>Rodentia</taxon>
        <taxon>Myomorpha</taxon>
        <taxon>Muroidea</taxon>
        <taxon>Cricetidae</taxon>
        <taxon>Cricetinae</taxon>
        <taxon>Phodopus</taxon>
    </lineage>
</organism>
<protein>
    <submittedName>
        <fullName evidence="2">Erich4 protein</fullName>
    </submittedName>
</protein>
<feature type="compositionally biased region" description="Pro residues" evidence="1">
    <location>
        <begin position="1"/>
        <end position="18"/>
    </location>
</feature>
<dbReference type="PANTHER" id="PTHR36879">
    <property type="entry name" value="GLUTAMATE-RICH PROTEIN 4"/>
    <property type="match status" value="1"/>
</dbReference>
<name>A0AAV0A7Q5_PHORO</name>
<reference evidence="2" key="1">
    <citation type="submission" date="2022-06" db="EMBL/GenBank/DDBJ databases">
        <authorList>
            <person name="Andreotti S."/>
            <person name="Wyler E."/>
        </authorList>
    </citation>
    <scope>NUCLEOTIDE SEQUENCE</scope>
</reference>
<feature type="region of interest" description="Disordered" evidence="1">
    <location>
        <begin position="133"/>
        <end position="170"/>
    </location>
</feature>
<evidence type="ECO:0000313" key="2">
    <source>
        <dbReference type="EMBL" id="CAH7380433.1"/>
    </source>
</evidence>
<feature type="compositionally biased region" description="Basic and acidic residues" evidence="1">
    <location>
        <begin position="145"/>
        <end position="154"/>
    </location>
</feature>
<accession>A0AAV0A7Q5</accession>
<dbReference type="InterPro" id="IPR029202">
    <property type="entry name" value="DUF4530"/>
</dbReference>
<keyword evidence="3" id="KW-1185">Reference proteome</keyword>
<gene>
    <name evidence="2" type="primary">Erich4</name>
    <name evidence="2" type="ORF">PHOROB_LOCUS16475</name>
</gene>
<evidence type="ECO:0000313" key="3">
    <source>
        <dbReference type="Proteomes" id="UP001152836"/>
    </source>
</evidence>
<proteinExistence type="predicted"/>
<dbReference type="EMBL" id="CALSGD010001620">
    <property type="protein sequence ID" value="CAH7380433.1"/>
    <property type="molecule type" value="Genomic_DNA"/>
</dbReference>
<comment type="caution">
    <text evidence="2">The sequence shown here is derived from an EMBL/GenBank/DDBJ whole genome shotgun (WGS) entry which is preliminary data.</text>
</comment>
<dbReference type="PANTHER" id="PTHR36879:SF1">
    <property type="entry name" value="GLUTAMATE-RICH PROTEIN 4"/>
    <property type="match status" value="1"/>
</dbReference>
<sequence length="170" mass="18221">MSLPAPPDLSPPPSPTPSAAPGTGSLGLCHFLLLALPVQTMELWVQLRQAGLEGLGLGPPPQALRMPPPEGNPGQTLMSSGTELGGARERLLWIWEELGNLRRVDVQLLGQLCHLGLEMGAFREELATILEEEEEGCVGEEDGEPQGKQEEGHPEASYPALSLPDFEMTI</sequence>
<evidence type="ECO:0000256" key="1">
    <source>
        <dbReference type="SAM" id="MobiDB-lite"/>
    </source>
</evidence>
<feature type="region of interest" description="Disordered" evidence="1">
    <location>
        <begin position="1"/>
        <end position="21"/>
    </location>
</feature>
<feature type="compositionally biased region" description="Acidic residues" evidence="1">
    <location>
        <begin position="133"/>
        <end position="144"/>
    </location>
</feature>